<dbReference type="OrthoDB" id="8584279at2"/>
<name>A0A220S268_9NEIS</name>
<dbReference type="GO" id="GO:0015221">
    <property type="term" value="F:lipopolysaccharide transmembrane transporter activity"/>
    <property type="evidence" value="ECO:0007669"/>
    <property type="project" value="InterPro"/>
</dbReference>
<dbReference type="PANTHER" id="PTHR37481">
    <property type="entry name" value="LIPOPOLYSACCHARIDE EXPORT SYSTEM PROTEIN LPTC"/>
    <property type="match status" value="1"/>
</dbReference>
<dbReference type="GO" id="GO:0005886">
    <property type="term" value="C:plasma membrane"/>
    <property type="evidence" value="ECO:0007669"/>
    <property type="project" value="InterPro"/>
</dbReference>
<dbReference type="Gene3D" id="2.60.450.10">
    <property type="entry name" value="Lipopolysaccharide (LPS) transport protein A like domain"/>
    <property type="match status" value="1"/>
</dbReference>
<dbReference type="RefSeq" id="WP_089036167.1">
    <property type="nucleotide sequence ID" value="NZ_CP022278.1"/>
</dbReference>
<sequence length="193" mass="21841">MKIRWRYGLAFPLILSVALGGLSAWLGRISEVDIEEVKLNPKEPQYKMNGIDGRRFDEQGRLKEHTTSARAWQLPEQKDVHFDAPKLLFYRDGSLLYQVVGKEAVYNTADKKVSFRQDVVLTKEAEADRPAGVLKTDFITVDTETRVAKTDSPVQFQYGESSGTADGLTYDHQKGFLNLPSRVKATIYDVKNL</sequence>
<dbReference type="InterPro" id="IPR052363">
    <property type="entry name" value="LPS_export_LptC"/>
</dbReference>
<dbReference type="EMBL" id="CP022278">
    <property type="protein sequence ID" value="ASK27466.1"/>
    <property type="molecule type" value="Genomic_DNA"/>
</dbReference>
<dbReference type="NCBIfam" id="TIGR04409">
    <property type="entry name" value="LptC_YrbK"/>
    <property type="match status" value="1"/>
</dbReference>
<keyword evidence="2" id="KW-1185">Reference proteome</keyword>
<dbReference type="KEGG" id="nei:BG910_06665"/>
<evidence type="ECO:0000313" key="2">
    <source>
        <dbReference type="Proteomes" id="UP000198238"/>
    </source>
</evidence>
<dbReference type="InterPro" id="IPR010664">
    <property type="entry name" value="LipoPS_assembly_LptC-rel"/>
</dbReference>
<dbReference type="PANTHER" id="PTHR37481:SF1">
    <property type="entry name" value="LIPOPOLYSACCHARIDE EXPORT SYSTEM PROTEIN LPTC"/>
    <property type="match status" value="1"/>
</dbReference>
<accession>A0A220S268</accession>
<proteinExistence type="predicted"/>
<dbReference type="InterPro" id="IPR026265">
    <property type="entry name" value="LptC"/>
</dbReference>
<evidence type="ECO:0000313" key="1">
    <source>
        <dbReference type="EMBL" id="ASK27466.1"/>
    </source>
</evidence>
<dbReference type="GO" id="GO:0030288">
    <property type="term" value="C:outer membrane-bounded periplasmic space"/>
    <property type="evidence" value="ECO:0007669"/>
    <property type="project" value="TreeGrafter"/>
</dbReference>
<dbReference type="AlphaFoldDB" id="A0A220S268"/>
<gene>
    <name evidence="1" type="primary">lptC</name>
    <name evidence="1" type="ORF">BG910_06665</name>
</gene>
<protein>
    <submittedName>
        <fullName evidence="1">LPS export ABC transporter periplasmic protein LptC</fullName>
    </submittedName>
</protein>
<dbReference type="GO" id="GO:0017089">
    <property type="term" value="F:glycolipid transfer activity"/>
    <property type="evidence" value="ECO:0007669"/>
    <property type="project" value="TreeGrafter"/>
</dbReference>
<dbReference type="Proteomes" id="UP000198238">
    <property type="component" value="Chromosome"/>
</dbReference>
<reference evidence="1 2" key="1">
    <citation type="submission" date="2017-06" db="EMBL/GenBank/DDBJ databases">
        <title>Neisseria chenwenguii sp. nov., isolated from the intestinal contents of Tibetan Plateau Pika in Yushu, Qinghai Province, China.</title>
        <authorList>
            <person name="Zhang G."/>
        </authorList>
    </citation>
    <scope>NUCLEOTIDE SEQUENCE [LARGE SCALE GENOMIC DNA]</scope>
    <source>
        <strain evidence="1 2">10023</strain>
    </source>
</reference>
<dbReference type="Pfam" id="PF06835">
    <property type="entry name" value="LptC"/>
    <property type="match status" value="1"/>
</dbReference>
<organism evidence="1 2">
    <name type="scientific">Neisseria chenwenguii</name>
    <dbReference type="NCBI Taxonomy" id="1853278"/>
    <lineage>
        <taxon>Bacteria</taxon>
        <taxon>Pseudomonadati</taxon>
        <taxon>Pseudomonadota</taxon>
        <taxon>Betaproteobacteria</taxon>
        <taxon>Neisseriales</taxon>
        <taxon>Neisseriaceae</taxon>
        <taxon>Neisseria</taxon>
    </lineage>
</organism>